<reference evidence="2" key="1">
    <citation type="submission" date="2018-05" db="EMBL/GenBank/DDBJ databases">
        <title>Pseudarcicella sp. HME7025 Genome sequencing and assembly.</title>
        <authorList>
            <person name="Kim H."/>
            <person name="Kang H."/>
            <person name="Joh K."/>
        </authorList>
    </citation>
    <scope>NUCLEOTIDE SEQUENCE [LARGE SCALE GENOMIC DNA]</scope>
    <source>
        <strain evidence="2">HME7025</strain>
    </source>
</reference>
<protein>
    <recommendedName>
        <fullName evidence="3">Capsule polysaccharide biosynthesis protein</fullName>
    </recommendedName>
</protein>
<proteinExistence type="predicted"/>
<sequence>MENNSKILTIGWDINLIEGVLFKVESKSNLVFQHFVYSDVFDKLSKSFQKENFNKIPDQKDVDSGDLDISYLIEMEKYSTYSLNNLILTDRVLKHIKYENALTYISVILKSLENVITKVKPHYVLGSWDSVLPGLAKIVAIKYNIPFYVTKFSVIPHKLVTICDYPNPNREFEILVKSEQENIAFATQVLENWLDQRITAPAYKSVVSTLDIIKRIPFHINALLSRITKSLIYGRNRFIEYPLKRLIFQYIWKKSNIFFRDKNLYISEIPERPFFFYGFHMQPESSIDVWAPFYSNQFQVVEAIARSMPIGHDLCIKIHISDADNYSNSQLKKYLEIPGVKIVSPNVSSRSFIENASMIFSIQGTIGLEGCLLGKQVVMFGDSPVTRFSTATKVQLLEDLPSIVKNKLREQEPSKDEIIHGLAHYLKNYMPASSDDWVITMQQGLTDVEVDNYVKLFERLIVFRN</sequence>
<dbReference type="GO" id="GO:0015774">
    <property type="term" value="P:polysaccharide transport"/>
    <property type="evidence" value="ECO:0007669"/>
    <property type="project" value="InterPro"/>
</dbReference>
<gene>
    <name evidence="1" type="ORF">HME7025_02494</name>
</gene>
<keyword evidence="2" id="KW-1185">Reference proteome</keyword>
<dbReference type="RefSeq" id="WP_109324539.1">
    <property type="nucleotide sequence ID" value="NZ_CP029346.1"/>
</dbReference>
<dbReference type="Pfam" id="PF05159">
    <property type="entry name" value="Capsule_synth"/>
    <property type="match status" value="1"/>
</dbReference>
<dbReference type="EMBL" id="CP029346">
    <property type="protein sequence ID" value="AWL10334.1"/>
    <property type="molecule type" value="Genomic_DNA"/>
</dbReference>
<organism evidence="1 2">
    <name type="scientific">Aquirufa nivalisilvae</name>
    <dbReference type="NCBI Taxonomy" id="2516557"/>
    <lineage>
        <taxon>Bacteria</taxon>
        <taxon>Pseudomonadati</taxon>
        <taxon>Bacteroidota</taxon>
        <taxon>Cytophagia</taxon>
        <taxon>Cytophagales</taxon>
        <taxon>Flectobacillaceae</taxon>
        <taxon>Aquirufa</taxon>
    </lineage>
</organism>
<evidence type="ECO:0000313" key="1">
    <source>
        <dbReference type="EMBL" id="AWL10334.1"/>
    </source>
</evidence>
<evidence type="ECO:0000313" key="2">
    <source>
        <dbReference type="Proteomes" id="UP000245468"/>
    </source>
</evidence>
<dbReference type="AlphaFoldDB" id="A0A2S2DY58"/>
<accession>A0A2S2DY58</accession>
<evidence type="ECO:0008006" key="3">
    <source>
        <dbReference type="Google" id="ProtNLM"/>
    </source>
</evidence>
<dbReference type="KEGG" id="psez:HME7025_02494"/>
<dbReference type="GO" id="GO:0000271">
    <property type="term" value="P:polysaccharide biosynthetic process"/>
    <property type="evidence" value="ECO:0007669"/>
    <property type="project" value="InterPro"/>
</dbReference>
<dbReference type="InterPro" id="IPR007833">
    <property type="entry name" value="Capsule_polysaccharide_synth"/>
</dbReference>
<name>A0A2S2DY58_9BACT</name>
<dbReference type="OrthoDB" id="9782449at2"/>
<dbReference type="Proteomes" id="UP000245468">
    <property type="component" value="Chromosome"/>
</dbReference>